<sequence>MVIERYKNKNFKTTNQRASYKDARGKAYSSTTGTTFILLSCY</sequence>
<gene>
    <name evidence="1" type="ORF">PROFFT_A_06170</name>
</gene>
<proteinExistence type="predicted"/>
<reference evidence="1" key="1">
    <citation type="submission" date="2020-10" db="EMBL/GenBank/DDBJ databases">
        <authorList>
            <person name="Szabo G."/>
        </authorList>
    </citation>
    <scope>NUCLEOTIDE SEQUENCE</scope>
    <source>
        <strain evidence="1">PROFFT</strain>
    </source>
</reference>
<organism evidence="1 2">
    <name type="scientific">Candidatus Profftia tarda</name>
    <dbReference type="NCBI Taxonomy" id="1177216"/>
    <lineage>
        <taxon>Bacteria</taxon>
        <taxon>Pseudomonadati</taxon>
        <taxon>Pseudomonadota</taxon>
        <taxon>Gammaproteobacteria</taxon>
        <taxon>Enterobacterales</taxon>
        <taxon>Enterobacteriaceae</taxon>
        <taxon>Candidatus Profftia</taxon>
    </lineage>
</organism>
<name>A0A8E4GHZ4_9ENTR</name>
<dbReference type="EMBL" id="LR890047">
    <property type="protein sequence ID" value="CAD6512474.1"/>
    <property type="molecule type" value="Genomic_DNA"/>
</dbReference>
<evidence type="ECO:0000313" key="2">
    <source>
        <dbReference type="Proteomes" id="UP000683585"/>
    </source>
</evidence>
<dbReference type="KEGG" id="ptf:PROFFT_A_06170"/>
<dbReference type="AlphaFoldDB" id="A0A8E4GHZ4"/>
<accession>A0A8E4GHZ4</accession>
<keyword evidence="2" id="KW-1185">Reference proteome</keyword>
<dbReference type="Proteomes" id="UP000683585">
    <property type="component" value="Chromosome"/>
</dbReference>
<evidence type="ECO:0000313" key="1">
    <source>
        <dbReference type="EMBL" id="CAD6512474.1"/>
    </source>
</evidence>
<protein>
    <submittedName>
        <fullName evidence="1">Uncharacterized protein</fullName>
    </submittedName>
</protein>